<evidence type="ECO:0000313" key="2">
    <source>
        <dbReference type="EMBL" id="PYH97612.1"/>
    </source>
</evidence>
<dbReference type="Pfam" id="PF01674">
    <property type="entry name" value="Lipase_2"/>
    <property type="match status" value="1"/>
</dbReference>
<keyword evidence="2" id="KW-0378">Hydrolase</keyword>
<dbReference type="InterPro" id="IPR029058">
    <property type="entry name" value="AB_hydrolase_fold"/>
</dbReference>
<evidence type="ECO:0000256" key="1">
    <source>
        <dbReference type="SAM" id="SignalP"/>
    </source>
</evidence>
<evidence type="ECO:0000313" key="3">
    <source>
        <dbReference type="Proteomes" id="UP000247810"/>
    </source>
</evidence>
<dbReference type="InterPro" id="IPR002918">
    <property type="entry name" value="Lipase_EstA/Esterase_EstB"/>
</dbReference>
<protein>
    <submittedName>
        <fullName evidence="2">Alpha/beta-hydrolase</fullName>
    </submittedName>
</protein>
<dbReference type="GO" id="GO:0016042">
    <property type="term" value="P:lipid catabolic process"/>
    <property type="evidence" value="ECO:0007669"/>
    <property type="project" value="InterPro"/>
</dbReference>
<accession>A0A319EZS1</accession>
<sequence>MHLSSRFRLFICAAAAVAVPTLAAGTNDFACTSTTHPNPVVLLHGLLANAEDSWTPFQQYLQDRGYCSFATTYGASDILPFIGGPKPIEDSAKEIAAYIREVKEKTGAKIDLVGHSEGGFQSLYVPKFEEGISEMVDKIVAMAPPTNGTDNFGIYDLTFILGDTSRELFGDVLDTVGCDACNDLIIGGPAVEQLNDGTPIVQPGNVMTVIATHFDEIVTPPEVAFVHEHGVTNEWVQDTCPQDSVGHISLIFDQNVWNLVTNALESTPDREFTCVTDLLII</sequence>
<feature type="chain" id="PRO_5016346443" evidence="1">
    <location>
        <begin position="24"/>
        <end position="281"/>
    </location>
</feature>
<dbReference type="PANTHER" id="PTHR32015:SF1">
    <property type="entry name" value="LIPASE"/>
    <property type="match status" value="1"/>
</dbReference>
<dbReference type="AlphaFoldDB" id="A0A319EZS1"/>
<keyword evidence="3" id="KW-1185">Reference proteome</keyword>
<dbReference type="Proteomes" id="UP000247810">
    <property type="component" value="Unassembled WGS sequence"/>
</dbReference>
<dbReference type="EMBL" id="KZ825822">
    <property type="protein sequence ID" value="PYH97612.1"/>
    <property type="molecule type" value="Genomic_DNA"/>
</dbReference>
<dbReference type="OrthoDB" id="9974421at2759"/>
<organism evidence="2 3">
    <name type="scientific">Aspergillus ellipticus CBS 707.79</name>
    <dbReference type="NCBI Taxonomy" id="1448320"/>
    <lineage>
        <taxon>Eukaryota</taxon>
        <taxon>Fungi</taxon>
        <taxon>Dikarya</taxon>
        <taxon>Ascomycota</taxon>
        <taxon>Pezizomycotina</taxon>
        <taxon>Eurotiomycetes</taxon>
        <taxon>Eurotiomycetidae</taxon>
        <taxon>Eurotiales</taxon>
        <taxon>Aspergillaceae</taxon>
        <taxon>Aspergillus</taxon>
        <taxon>Aspergillus subgen. Circumdati</taxon>
    </lineage>
</organism>
<keyword evidence="1" id="KW-0732">Signal</keyword>
<dbReference type="Gene3D" id="3.40.50.1820">
    <property type="entry name" value="alpha/beta hydrolase"/>
    <property type="match status" value="1"/>
</dbReference>
<dbReference type="PANTHER" id="PTHR32015">
    <property type="entry name" value="FASTING INDUCED LIPASE"/>
    <property type="match status" value="1"/>
</dbReference>
<dbReference type="STRING" id="1448320.A0A319EZS1"/>
<dbReference type="GO" id="GO:0016298">
    <property type="term" value="F:lipase activity"/>
    <property type="evidence" value="ECO:0007669"/>
    <property type="project" value="TreeGrafter"/>
</dbReference>
<proteinExistence type="predicted"/>
<name>A0A319EZS1_9EURO</name>
<reference evidence="2 3" key="1">
    <citation type="submission" date="2018-02" db="EMBL/GenBank/DDBJ databases">
        <title>The genomes of Aspergillus section Nigri reveals drivers in fungal speciation.</title>
        <authorList>
            <consortium name="DOE Joint Genome Institute"/>
            <person name="Vesth T.C."/>
            <person name="Nybo J."/>
            <person name="Theobald S."/>
            <person name="Brandl J."/>
            <person name="Frisvad J.C."/>
            <person name="Nielsen K.F."/>
            <person name="Lyhne E.K."/>
            <person name="Kogle M.E."/>
            <person name="Kuo A."/>
            <person name="Riley R."/>
            <person name="Clum A."/>
            <person name="Nolan M."/>
            <person name="Lipzen A."/>
            <person name="Salamov A."/>
            <person name="Henrissat B."/>
            <person name="Wiebenga A."/>
            <person name="De vries R.P."/>
            <person name="Grigoriev I.V."/>
            <person name="Mortensen U.H."/>
            <person name="Andersen M.R."/>
            <person name="Baker S.E."/>
        </authorList>
    </citation>
    <scope>NUCLEOTIDE SEQUENCE [LARGE SCALE GENOMIC DNA]</scope>
    <source>
        <strain evidence="2 3">CBS 707.79</strain>
    </source>
</reference>
<gene>
    <name evidence="2" type="ORF">BO71DRAFT_396037</name>
</gene>
<feature type="signal peptide" evidence="1">
    <location>
        <begin position="1"/>
        <end position="23"/>
    </location>
</feature>
<dbReference type="SUPFAM" id="SSF53474">
    <property type="entry name" value="alpha/beta-Hydrolases"/>
    <property type="match status" value="1"/>
</dbReference>
<dbReference type="VEuPathDB" id="FungiDB:BO71DRAFT_396037"/>